<dbReference type="Proteomes" id="UP000583556">
    <property type="component" value="Unassembled WGS sequence"/>
</dbReference>
<feature type="transmembrane region" description="Helical" evidence="7">
    <location>
        <begin position="33"/>
        <end position="66"/>
    </location>
</feature>
<dbReference type="EMBL" id="JABBGM010000001">
    <property type="protein sequence ID" value="NML92556.1"/>
    <property type="molecule type" value="Genomic_DNA"/>
</dbReference>
<sequence length="359" mass="37983">MSDDSGPIPPGVPTRTGPTDISDGMIRAEAKKAAVWLGMAALIVLAVFLAQPLLVIFGGVVFAALIDGGQRLLGRVLPVPRGVRIAIVLLAGVSFAAWLFYSAGNQIATQAAELPAIVKTQAQRALDWAHSRGMLMEQPDFSRLAGQVIGGVGPVTRALGGIFGGFTTAFLIMILGIYFVIEPDIYQRGFAWMLPVENRERFHGTVRRMGKSLRMLLFGRLIGMTVEGVATWIALAVYGVPMAALLGILTGLLAFLPNIGAPISGLLMVMVGFSGGTTMGIYCIAVYFIVQTVDGNIIVPMVAKRTADLAPALVLGAQLIFGVLFGILGLALADPIVAMLKIALERQAEHNKQMATTDA</sequence>
<dbReference type="InterPro" id="IPR002549">
    <property type="entry name" value="AI-2E-like"/>
</dbReference>
<evidence type="ECO:0000256" key="3">
    <source>
        <dbReference type="ARBA" id="ARBA00022692"/>
    </source>
</evidence>
<feature type="transmembrane region" description="Helical" evidence="7">
    <location>
        <begin position="241"/>
        <end position="259"/>
    </location>
</feature>
<comment type="similarity">
    <text evidence="2">Belongs to the autoinducer-2 exporter (AI-2E) (TC 2.A.86) family.</text>
</comment>
<feature type="transmembrane region" description="Helical" evidence="7">
    <location>
        <begin position="217"/>
        <end position="235"/>
    </location>
</feature>
<organism evidence="8 9">
    <name type="scientific">Novosphingobium olei</name>
    <dbReference type="NCBI Taxonomy" id="2728851"/>
    <lineage>
        <taxon>Bacteria</taxon>
        <taxon>Pseudomonadati</taxon>
        <taxon>Pseudomonadota</taxon>
        <taxon>Alphaproteobacteria</taxon>
        <taxon>Sphingomonadales</taxon>
        <taxon>Sphingomonadaceae</taxon>
        <taxon>Novosphingobium</taxon>
    </lineage>
</organism>
<evidence type="ECO:0000256" key="1">
    <source>
        <dbReference type="ARBA" id="ARBA00004141"/>
    </source>
</evidence>
<reference evidence="8 9" key="1">
    <citation type="submission" date="2020-04" db="EMBL/GenBank/DDBJ databases">
        <title>Novosphingobium sp. TW-4 isolated from soil.</title>
        <authorList>
            <person name="Dahal R.H."/>
            <person name="Chaudhary D.K."/>
        </authorList>
    </citation>
    <scope>NUCLEOTIDE SEQUENCE [LARGE SCALE GENOMIC DNA]</scope>
    <source>
        <strain evidence="8 9">TW-4</strain>
    </source>
</reference>
<keyword evidence="3 7" id="KW-0812">Transmembrane</keyword>
<gene>
    <name evidence="8" type="ORF">HHL27_02585</name>
</gene>
<evidence type="ECO:0000313" key="8">
    <source>
        <dbReference type="EMBL" id="NML92556.1"/>
    </source>
</evidence>
<evidence type="ECO:0000313" key="9">
    <source>
        <dbReference type="Proteomes" id="UP000583556"/>
    </source>
</evidence>
<name>A0A7Y0G822_9SPHN</name>
<dbReference type="RefSeq" id="WP_169491790.1">
    <property type="nucleotide sequence ID" value="NZ_JABBGM010000001.1"/>
</dbReference>
<keyword evidence="9" id="KW-1185">Reference proteome</keyword>
<feature type="transmembrane region" description="Helical" evidence="7">
    <location>
        <begin position="310"/>
        <end position="333"/>
    </location>
</feature>
<proteinExistence type="inferred from homology"/>
<evidence type="ECO:0000256" key="2">
    <source>
        <dbReference type="ARBA" id="ARBA00009773"/>
    </source>
</evidence>
<comment type="subcellular location">
    <subcellularLocation>
        <location evidence="1">Membrane</location>
        <topology evidence="1">Multi-pass membrane protein</topology>
    </subcellularLocation>
</comment>
<keyword evidence="4 7" id="KW-1133">Transmembrane helix</keyword>
<dbReference type="GO" id="GO:0016020">
    <property type="term" value="C:membrane"/>
    <property type="evidence" value="ECO:0007669"/>
    <property type="project" value="UniProtKB-SubCell"/>
</dbReference>
<feature type="region of interest" description="Disordered" evidence="6">
    <location>
        <begin position="1"/>
        <end position="20"/>
    </location>
</feature>
<dbReference type="PANTHER" id="PTHR21716">
    <property type="entry name" value="TRANSMEMBRANE PROTEIN"/>
    <property type="match status" value="1"/>
</dbReference>
<keyword evidence="5 7" id="KW-0472">Membrane</keyword>
<protein>
    <submittedName>
        <fullName evidence="8">AI-2E family transporter</fullName>
    </submittedName>
</protein>
<evidence type="ECO:0000256" key="5">
    <source>
        <dbReference type="ARBA" id="ARBA00023136"/>
    </source>
</evidence>
<dbReference type="PANTHER" id="PTHR21716:SF62">
    <property type="entry name" value="TRANSPORT PROTEIN YDBI-RELATED"/>
    <property type="match status" value="1"/>
</dbReference>
<evidence type="ECO:0000256" key="4">
    <source>
        <dbReference type="ARBA" id="ARBA00022989"/>
    </source>
</evidence>
<dbReference type="Pfam" id="PF01594">
    <property type="entry name" value="AI-2E_transport"/>
    <property type="match status" value="1"/>
</dbReference>
<evidence type="ECO:0000256" key="6">
    <source>
        <dbReference type="SAM" id="MobiDB-lite"/>
    </source>
</evidence>
<accession>A0A7Y0G822</accession>
<feature type="transmembrane region" description="Helical" evidence="7">
    <location>
        <begin position="158"/>
        <end position="181"/>
    </location>
</feature>
<feature type="transmembrane region" description="Helical" evidence="7">
    <location>
        <begin position="82"/>
        <end position="101"/>
    </location>
</feature>
<evidence type="ECO:0000256" key="7">
    <source>
        <dbReference type="SAM" id="Phobius"/>
    </source>
</evidence>
<dbReference type="AlphaFoldDB" id="A0A7Y0G822"/>
<feature type="transmembrane region" description="Helical" evidence="7">
    <location>
        <begin position="266"/>
        <end position="290"/>
    </location>
</feature>
<dbReference type="GO" id="GO:0055085">
    <property type="term" value="P:transmembrane transport"/>
    <property type="evidence" value="ECO:0007669"/>
    <property type="project" value="TreeGrafter"/>
</dbReference>
<comment type="caution">
    <text evidence="8">The sequence shown here is derived from an EMBL/GenBank/DDBJ whole genome shotgun (WGS) entry which is preliminary data.</text>
</comment>